<protein>
    <recommendedName>
        <fullName evidence="3">Phytanoyl-CoA dioxygenase</fullName>
    </recommendedName>
</protein>
<dbReference type="Proteomes" id="UP000636110">
    <property type="component" value="Unassembled WGS sequence"/>
</dbReference>
<evidence type="ECO:0000313" key="2">
    <source>
        <dbReference type="Proteomes" id="UP000636110"/>
    </source>
</evidence>
<accession>A0ABR6EXF7</accession>
<dbReference type="InterPro" id="IPR008775">
    <property type="entry name" value="Phytyl_CoA_dOase-like"/>
</dbReference>
<dbReference type="Gene3D" id="2.60.120.620">
    <property type="entry name" value="q2cbj1_9rhob like domain"/>
    <property type="match status" value="1"/>
</dbReference>
<dbReference type="EMBL" id="WNXC01000004">
    <property type="protein sequence ID" value="MBB2149935.1"/>
    <property type="molecule type" value="Genomic_DNA"/>
</dbReference>
<gene>
    <name evidence="1" type="ORF">GM920_13620</name>
</gene>
<keyword evidence="2" id="KW-1185">Reference proteome</keyword>
<reference evidence="1 2" key="1">
    <citation type="submission" date="2019-11" db="EMBL/GenBank/DDBJ databases">
        <title>Description of Pedobacter sp. LMG 31462T.</title>
        <authorList>
            <person name="Carlier A."/>
            <person name="Qi S."/>
            <person name="Vandamme P."/>
        </authorList>
    </citation>
    <scope>NUCLEOTIDE SEQUENCE [LARGE SCALE GENOMIC DNA]</scope>
    <source>
        <strain evidence="1 2">LMG 31462</strain>
    </source>
</reference>
<dbReference type="RefSeq" id="WP_182958208.1">
    <property type="nucleotide sequence ID" value="NZ_WNXC01000004.1"/>
</dbReference>
<comment type="caution">
    <text evidence="1">The sequence shown here is derived from an EMBL/GenBank/DDBJ whole genome shotgun (WGS) entry which is preliminary data.</text>
</comment>
<evidence type="ECO:0008006" key="3">
    <source>
        <dbReference type="Google" id="ProtNLM"/>
    </source>
</evidence>
<dbReference type="PANTHER" id="PTHR31630">
    <property type="entry name" value="PHYTANOYL-COA DIOXYGENASE-RELATED-RELATED"/>
    <property type="match status" value="1"/>
</dbReference>
<sequence>MKDCNFSSLFYQHHESIKTGKTTPLPEDFYQTEDIWLSIYGLGKFETYSFIYGHSRDFSHFITWATELKGADFIHKASLDFQNWQGNKDAPLVSEAPVTKVLSEEQLKFWEENGYLRIPNVVEAAHCDRLKTRICKHLNLHMDYPETWYTPHPDWQGTMLQIYQNEDIELVRQSPYIRQIFAELYQTNHLVAIPEKLGYNPPQTENWVPGQTKLHFDLDIDQPIKFHIQGMVYLDEVPENRGPLQIIPGFHHDFEEWIKDFSSLERAHDYIRITGKPVLVPGSKADLILWRNTCPHAASVNYSDLPRFVQYVSYSTL</sequence>
<evidence type="ECO:0000313" key="1">
    <source>
        <dbReference type="EMBL" id="MBB2149935.1"/>
    </source>
</evidence>
<dbReference type="PANTHER" id="PTHR31630:SF6">
    <property type="entry name" value="PHYTANOYL-COA DIOXYGENASE-RELATED"/>
    <property type="match status" value="1"/>
</dbReference>
<organism evidence="1 2">
    <name type="scientific">Pedobacter gandavensis</name>
    <dbReference type="NCBI Taxonomy" id="2679963"/>
    <lineage>
        <taxon>Bacteria</taxon>
        <taxon>Pseudomonadati</taxon>
        <taxon>Bacteroidota</taxon>
        <taxon>Sphingobacteriia</taxon>
        <taxon>Sphingobacteriales</taxon>
        <taxon>Sphingobacteriaceae</taxon>
        <taxon>Pedobacter</taxon>
    </lineage>
</organism>
<name>A0ABR6EXF7_9SPHI</name>
<proteinExistence type="predicted"/>
<dbReference type="Pfam" id="PF05721">
    <property type="entry name" value="PhyH"/>
    <property type="match status" value="1"/>
</dbReference>
<dbReference type="SUPFAM" id="SSF51197">
    <property type="entry name" value="Clavaminate synthase-like"/>
    <property type="match status" value="1"/>
</dbReference>